<accession>A0ABR3GG43</accession>
<sequence>MEGISRTRLPIPKDADGGRESMKRSEVEIHRLLYLVETVFPSPEIREKMISSSSSGFTLKAGLYEYPFKIRIPINSNCENDPSVGGLLNRLSFDKGSIEYAKDASRHVRGTLPPSLSGIPDDEAWIRYFLKVTVNRPQFYRSNMRSYDPFVFLPIEPPRPPVVNETYARRQHQISNHLPSPVVKKRGIFSFRHNSTPHVLIPPTTIHFSIEARLPAPPIVVPNHPIPFRILLVKLTPYKTPVLVRSIQIQLYTYTEIHAHGQTKTVRGMVPVLSLVNLGVSFGGDESPVGEALEADSGMWRTACLPDTVSPSFRTCNIWRSYQLEIVLGLSHGLQGNVEVYSGISPPQRLIEAALHSEPPQLPPRTPSGRLQSLTVPGASEKGGSHSANSSPVSSPVSSSFPKRPHSINGGSPWPTPVSRPNSSTGGADEVPPPTYEDTLADDIGPVDGPRRRYEQEGAYYGALPDDVHV</sequence>
<dbReference type="InterPro" id="IPR050357">
    <property type="entry name" value="Arrestin_domain-protein"/>
</dbReference>
<comment type="caution">
    <text evidence="2">The sequence shown here is derived from an EMBL/GenBank/DDBJ whole genome shotgun (WGS) entry which is preliminary data.</text>
</comment>
<dbReference type="Proteomes" id="UP001447188">
    <property type="component" value="Unassembled WGS sequence"/>
</dbReference>
<feature type="compositionally biased region" description="Basic and acidic residues" evidence="1">
    <location>
        <begin position="11"/>
        <end position="22"/>
    </location>
</feature>
<name>A0ABR3GG43_9PEZI</name>
<evidence type="ECO:0000313" key="2">
    <source>
        <dbReference type="EMBL" id="KAL0634892.1"/>
    </source>
</evidence>
<evidence type="ECO:0008006" key="4">
    <source>
        <dbReference type="Google" id="ProtNLM"/>
    </source>
</evidence>
<evidence type="ECO:0000256" key="1">
    <source>
        <dbReference type="SAM" id="MobiDB-lite"/>
    </source>
</evidence>
<dbReference type="EMBL" id="JBBBZM010000082">
    <property type="protein sequence ID" value="KAL0634892.1"/>
    <property type="molecule type" value="Genomic_DNA"/>
</dbReference>
<dbReference type="InterPro" id="IPR014752">
    <property type="entry name" value="Arrestin-like_C"/>
</dbReference>
<protein>
    <recommendedName>
        <fullName evidence="4">Arrestin-like N-terminal domain-containing protein</fullName>
    </recommendedName>
</protein>
<feature type="region of interest" description="Disordered" evidence="1">
    <location>
        <begin position="1"/>
        <end position="22"/>
    </location>
</feature>
<feature type="compositionally biased region" description="Low complexity" evidence="1">
    <location>
        <begin position="390"/>
        <end position="400"/>
    </location>
</feature>
<dbReference type="Gene3D" id="2.60.40.640">
    <property type="match status" value="1"/>
</dbReference>
<evidence type="ECO:0000313" key="3">
    <source>
        <dbReference type="Proteomes" id="UP001447188"/>
    </source>
</evidence>
<dbReference type="CDD" id="cd22952">
    <property type="entry name" value="ART10-like"/>
    <property type="match status" value="1"/>
</dbReference>
<proteinExistence type="predicted"/>
<reference evidence="2 3" key="1">
    <citation type="submission" date="2024-02" db="EMBL/GenBank/DDBJ databases">
        <title>Discinaceae phylogenomics.</title>
        <authorList>
            <person name="Dirks A.C."/>
            <person name="James T.Y."/>
        </authorList>
    </citation>
    <scope>NUCLEOTIDE SEQUENCE [LARGE SCALE GENOMIC DNA]</scope>
    <source>
        <strain evidence="2 3">ACD0624</strain>
    </source>
</reference>
<dbReference type="PANTHER" id="PTHR11188:SF166">
    <property type="entry name" value="ARRESTIN (OR S-ANTIGEN), N-TERMINAL DOMAIN PROTEIN (AFU_ORTHOLOGUE AFUA_7G02050)"/>
    <property type="match status" value="1"/>
</dbReference>
<dbReference type="PANTHER" id="PTHR11188">
    <property type="entry name" value="ARRESTIN DOMAIN CONTAINING PROTEIN"/>
    <property type="match status" value="1"/>
</dbReference>
<gene>
    <name evidence="2" type="ORF">Q9L58_006172</name>
</gene>
<feature type="region of interest" description="Disordered" evidence="1">
    <location>
        <begin position="358"/>
        <end position="452"/>
    </location>
</feature>
<organism evidence="2 3">
    <name type="scientific">Discina gigas</name>
    <dbReference type="NCBI Taxonomy" id="1032678"/>
    <lineage>
        <taxon>Eukaryota</taxon>
        <taxon>Fungi</taxon>
        <taxon>Dikarya</taxon>
        <taxon>Ascomycota</taxon>
        <taxon>Pezizomycotina</taxon>
        <taxon>Pezizomycetes</taxon>
        <taxon>Pezizales</taxon>
        <taxon>Discinaceae</taxon>
        <taxon>Discina</taxon>
    </lineage>
</organism>
<keyword evidence="3" id="KW-1185">Reference proteome</keyword>